<dbReference type="Proteomes" id="UP000070531">
    <property type="component" value="Unassembled WGS sequence"/>
</dbReference>
<reference evidence="1 2" key="1">
    <citation type="submission" date="2016-01" db="EMBL/GenBank/DDBJ databases">
        <authorList>
            <person name="Oliw E.H."/>
        </authorList>
    </citation>
    <scope>NUCLEOTIDE SEQUENCE [LARGE SCALE GENOMIC DNA]</scope>
    <source>
        <strain evidence="1 2">DNF00307</strain>
    </source>
</reference>
<dbReference type="EMBL" id="LSDL01000037">
    <property type="protein sequence ID" value="KXB78807.1"/>
    <property type="molecule type" value="Genomic_DNA"/>
</dbReference>
<sequence length="43" mass="4602">KSSCKMSYTPKIIIAALVVCLASCSVEKSELFSFVGRLGTYGL</sequence>
<evidence type="ECO:0000313" key="2">
    <source>
        <dbReference type="Proteomes" id="UP000070531"/>
    </source>
</evidence>
<dbReference type="PATRIC" id="fig|419005.5.peg.854"/>
<gene>
    <name evidence="1" type="ORF">HMPREF1860_00852</name>
</gene>
<accession>A0A134BFT8</accession>
<dbReference type="AlphaFoldDB" id="A0A134BFT8"/>
<proteinExistence type="predicted"/>
<organism evidence="1">
    <name type="scientific">Prevotella amnii</name>
    <dbReference type="NCBI Taxonomy" id="419005"/>
    <lineage>
        <taxon>Bacteria</taxon>
        <taxon>Pseudomonadati</taxon>
        <taxon>Bacteroidota</taxon>
        <taxon>Bacteroidia</taxon>
        <taxon>Bacteroidales</taxon>
        <taxon>Prevotellaceae</taxon>
        <taxon>Prevotella</taxon>
    </lineage>
</organism>
<comment type="caution">
    <text evidence="1">The sequence shown here is derived from an EMBL/GenBank/DDBJ whole genome shotgun (WGS) entry which is preliminary data.</text>
</comment>
<feature type="non-terminal residue" evidence="1">
    <location>
        <position position="1"/>
    </location>
</feature>
<name>A0A134BFT8_9BACT</name>
<protein>
    <submittedName>
        <fullName evidence="1">Uncharacterized protein</fullName>
    </submittedName>
</protein>
<evidence type="ECO:0000313" key="1">
    <source>
        <dbReference type="EMBL" id="KXB78807.1"/>
    </source>
</evidence>